<keyword evidence="2" id="KW-0812">Transmembrane</keyword>
<protein>
    <submittedName>
        <fullName evidence="5">Uncharacterized protein</fullName>
    </submittedName>
</protein>
<keyword evidence="2" id="KW-0472">Membrane</keyword>
<keyword evidence="4" id="KW-1185">Reference proteome</keyword>
<dbReference type="Proteomes" id="UP000887566">
    <property type="component" value="Unplaced"/>
</dbReference>
<evidence type="ECO:0000256" key="3">
    <source>
        <dbReference type="SAM" id="SignalP"/>
    </source>
</evidence>
<evidence type="ECO:0000256" key="2">
    <source>
        <dbReference type="SAM" id="Phobius"/>
    </source>
</evidence>
<feature type="compositionally biased region" description="Basic and acidic residues" evidence="1">
    <location>
        <begin position="256"/>
        <end position="267"/>
    </location>
</feature>
<organism evidence="4 5">
    <name type="scientific">Plectus sambesii</name>
    <dbReference type="NCBI Taxonomy" id="2011161"/>
    <lineage>
        <taxon>Eukaryota</taxon>
        <taxon>Metazoa</taxon>
        <taxon>Ecdysozoa</taxon>
        <taxon>Nematoda</taxon>
        <taxon>Chromadorea</taxon>
        <taxon>Plectida</taxon>
        <taxon>Plectina</taxon>
        <taxon>Plectoidea</taxon>
        <taxon>Plectidae</taxon>
        <taxon>Plectus</taxon>
    </lineage>
</organism>
<accession>A0A914WXD0</accession>
<keyword evidence="2" id="KW-1133">Transmembrane helix</keyword>
<dbReference type="WBParaSite" id="PSAMB.scaffold5475size11609.g26695.t1">
    <property type="protein sequence ID" value="PSAMB.scaffold5475size11609.g26695.t1"/>
    <property type="gene ID" value="PSAMB.scaffold5475size11609.g26695"/>
</dbReference>
<name>A0A914WXD0_9BILA</name>
<feature type="signal peptide" evidence="3">
    <location>
        <begin position="1"/>
        <end position="19"/>
    </location>
</feature>
<proteinExistence type="predicted"/>
<evidence type="ECO:0000313" key="4">
    <source>
        <dbReference type="Proteomes" id="UP000887566"/>
    </source>
</evidence>
<reference evidence="5" key="1">
    <citation type="submission" date="2022-11" db="UniProtKB">
        <authorList>
            <consortium name="WormBaseParasite"/>
        </authorList>
    </citation>
    <scope>IDENTIFICATION</scope>
</reference>
<feature type="compositionally biased region" description="Basic and acidic residues" evidence="1">
    <location>
        <begin position="341"/>
        <end position="354"/>
    </location>
</feature>
<dbReference type="AlphaFoldDB" id="A0A914WXD0"/>
<feature type="region of interest" description="Disordered" evidence="1">
    <location>
        <begin position="341"/>
        <end position="360"/>
    </location>
</feature>
<sequence length="431" mass="47728">MRAVVACFLLAFCILPVICVTEKGGMLTCFQCVGNDPKCSATCVGRYCYRSELEVAGEALKTLKTGCLNNTNSRAVVGGCSVAKGNMPGGGVETTERFCVCDKAKCNTAGLGENLVGDDRTMEILLQGESKGIRYEGYRNDYIQCIFEQGGVTGKNERYEFRCESNLECCGRVCCVPAPAAVPLWLIILLLVLATIFLMCILAILAWLCAKRKPKPKKATTRVYRSDIRGGYRPVKQRPMPIDDDRSGKVVLLEEDHTERSFHHESPLIRTPKKQRSAASPEPLSDHGSAAHRSSRSTIEDDFGGRPPGTRALIHEKFIPSPMEESFIAAASPIVVERHSESEISTAERPRTVEQRPPQGQRAELAYYRPFVPDPMEETVIASPERGRVQYHDVSELSTSQQVSYSTLERPKKNTAEVMYCRPGFDNVPSY</sequence>
<keyword evidence="3" id="KW-0732">Signal</keyword>
<feature type="chain" id="PRO_5037954464" evidence="3">
    <location>
        <begin position="20"/>
        <end position="431"/>
    </location>
</feature>
<feature type="region of interest" description="Disordered" evidence="1">
    <location>
        <begin position="256"/>
        <end position="312"/>
    </location>
</feature>
<feature type="transmembrane region" description="Helical" evidence="2">
    <location>
        <begin position="184"/>
        <end position="208"/>
    </location>
</feature>
<evidence type="ECO:0000256" key="1">
    <source>
        <dbReference type="SAM" id="MobiDB-lite"/>
    </source>
</evidence>
<evidence type="ECO:0000313" key="5">
    <source>
        <dbReference type="WBParaSite" id="PSAMB.scaffold5475size11609.g26695.t1"/>
    </source>
</evidence>